<name>A0A4R2T225_9PAST</name>
<proteinExistence type="predicted"/>
<dbReference type="InterPro" id="IPR012349">
    <property type="entry name" value="Split_barrel_FMN-bd"/>
</dbReference>
<comment type="caution">
    <text evidence="1">The sequence shown here is derived from an EMBL/GenBank/DDBJ whole genome shotgun (WGS) entry which is preliminary data.</text>
</comment>
<reference evidence="1 2" key="1">
    <citation type="submission" date="2019-03" db="EMBL/GenBank/DDBJ databases">
        <title>Genomic Encyclopedia of Type Strains, Phase IV (KMG-IV): sequencing the most valuable type-strain genomes for metagenomic binning, comparative biology and taxonomic classification.</title>
        <authorList>
            <person name="Goeker M."/>
        </authorList>
    </citation>
    <scope>NUCLEOTIDE SEQUENCE [LARGE SCALE GENOMIC DNA]</scope>
    <source>
        <strain evidence="1 2">DSM 28404</strain>
    </source>
</reference>
<dbReference type="PANTHER" id="PTHR35802">
    <property type="entry name" value="PROTEASE SYNTHASE AND SPORULATION PROTEIN PAI 2"/>
    <property type="match status" value="1"/>
</dbReference>
<accession>A0A4R2T225</accession>
<dbReference type="Proteomes" id="UP000295763">
    <property type="component" value="Unassembled WGS sequence"/>
</dbReference>
<dbReference type="OrthoDB" id="9794948at2"/>
<keyword evidence="2" id="KW-1185">Reference proteome</keyword>
<dbReference type="SUPFAM" id="SSF50475">
    <property type="entry name" value="FMN-binding split barrel"/>
    <property type="match status" value="1"/>
</dbReference>
<dbReference type="PIRSF" id="PIRSF010372">
    <property type="entry name" value="PaiB"/>
    <property type="match status" value="1"/>
</dbReference>
<dbReference type="InterPro" id="IPR007396">
    <property type="entry name" value="TR_PAI2-type"/>
</dbReference>
<dbReference type="PANTHER" id="PTHR35802:SF1">
    <property type="entry name" value="PROTEASE SYNTHASE AND SPORULATION PROTEIN PAI 2"/>
    <property type="match status" value="1"/>
</dbReference>
<evidence type="ECO:0000313" key="1">
    <source>
        <dbReference type="EMBL" id="TCP96220.1"/>
    </source>
</evidence>
<protein>
    <submittedName>
        <fullName evidence="1">PaiB family negative transcriptional regulator</fullName>
    </submittedName>
</protein>
<dbReference type="RefSeq" id="WP_131975478.1">
    <property type="nucleotide sequence ID" value="NZ_SLYB01000005.1"/>
</dbReference>
<dbReference type="EMBL" id="SLYB01000005">
    <property type="protein sequence ID" value="TCP96220.1"/>
    <property type="molecule type" value="Genomic_DNA"/>
</dbReference>
<dbReference type="Gene3D" id="2.30.110.10">
    <property type="entry name" value="Electron Transport, Fmn-binding Protein, Chain A"/>
    <property type="match status" value="1"/>
</dbReference>
<sequence>MYTPKIFQQTDHTLLSQFMRENPFATVIASTENGLEATHIPLVWVDNGSLWGCLQGHFARANRIWKKALPEQDWLVIFQGADHYISASYYPTKQIDHKDVPTWNYQAVHCKGRLKLVENLEEMKAMLATLTAQSEHYQPRPWQLSDASADYINNECRGIICFEIRIDHIEGKFKLSQNQPPQNRQGVVNGLQTEGTSEAVKMAELIREFG</sequence>
<evidence type="ECO:0000313" key="2">
    <source>
        <dbReference type="Proteomes" id="UP000295763"/>
    </source>
</evidence>
<gene>
    <name evidence="1" type="ORF">EDC44_10540</name>
</gene>
<dbReference type="AlphaFoldDB" id="A0A4R2T225"/>
<organism evidence="1 2">
    <name type="scientific">Cricetibacter osteomyelitidis</name>
    <dbReference type="NCBI Taxonomy" id="1521931"/>
    <lineage>
        <taxon>Bacteria</taxon>
        <taxon>Pseudomonadati</taxon>
        <taxon>Pseudomonadota</taxon>
        <taxon>Gammaproteobacteria</taxon>
        <taxon>Pasteurellales</taxon>
        <taxon>Pasteurellaceae</taxon>
        <taxon>Cricetibacter</taxon>
    </lineage>
</organism>
<dbReference type="Pfam" id="PF04299">
    <property type="entry name" value="FMN_bind_2"/>
    <property type="match status" value="1"/>
</dbReference>